<comment type="caution">
    <text evidence="10">The sequence shown here is derived from an EMBL/GenBank/DDBJ whole genome shotgun (WGS) entry which is preliminary data.</text>
</comment>
<evidence type="ECO:0000256" key="7">
    <source>
        <dbReference type="ARBA" id="ARBA00023136"/>
    </source>
</evidence>
<keyword evidence="5 8" id="KW-0812">Transmembrane</keyword>
<feature type="domain" description="Glycosyltransferase RgtA/B/C/D-like" evidence="9">
    <location>
        <begin position="72"/>
        <end position="226"/>
    </location>
</feature>
<dbReference type="InterPro" id="IPR038731">
    <property type="entry name" value="RgtA/B/C-like"/>
</dbReference>
<feature type="transmembrane region" description="Helical" evidence="8">
    <location>
        <begin position="251"/>
        <end position="270"/>
    </location>
</feature>
<comment type="subcellular location">
    <subcellularLocation>
        <location evidence="1">Cell membrane</location>
        <topology evidence="1">Multi-pass membrane protein</topology>
    </subcellularLocation>
</comment>
<evidence type="ECO:0000256" key="6">
    <source>
        <dbReference type="ARBA" id="ARBA00022989"/>
    </source>
</evidence>
<keyword evidence="7 8" id="KW-0472">Membrane</keyword>
<evidence type="ECO:0000313" key="10">
    <source>
        <dbReference type="EMBL" id="KKS87485.1"/>
    </source>
</evidence>
<evidence type="ECO:0000256" key="8">
    <source>
        <dbReference type="SAM" id="Phobius"/>
    </source>
</evidence>
<feature type="transmembrane region" description="Helical" evidence="8">
    <location>
        <begin position="12"/>
        <end position="33"/>
    </location>
</feature>
<reference evidence="10 11" key="1">
    <citation type="journal article" date="2015" name="Nature">
        <title>rRNA introns, odd ribosomes, and small enigmatic genomes across a large radiation of phyla.</title>
        <authorList>
            <person name="Brown C.T."/>
            <person name="Hug L.A."/>
            <person name="Thomas B.C."/>
            <person name="Sharon I."/>
            <person name="Castelle C.J."/>
            <person name="Singh A."/>
            <person name="Wilkins M.J."/>
            <person name="Williams K.H."/>
            <person name="Banfield J.F."/>
        </authorList>
    </citation>
    <scope>NUCLEOTIDE SEQUENCE [LARGE SCALE GENOMIC DNA]</scope>
</reference>
<proteinExistence type="predicted"/>
<feature type="transmembrane region" description="Helical" evidence="8">
    <location>
        <begin position="306"/>
        <end position="329"/>
    </location>
</feature>
<dbReference type="GO" id="GO:0009103">
    <property type="term" value="P:lipopolysaccharide biosynthetic process"/>
    <property type="evidence" value="ECO:0007669"/>
    <property type="project" value="UniProtKB-ARBA"/>
</dbReference>
<feature type="transmembrane region" description="Helical" evidence="8">
    <location>
        <begin position="456"/>
        <end position="477"/>
    </location>
</feature>
<accession>A0A0G1CNZ6</accession>
<evidence type="ECO:0000313" key="11">
    <source>
        <dbReference type="Proteomes" id="UP000034050"/>
    </source>
</evidence>
<gene>
    <name evidence="10" type="ORF">UV61_C0002G0206</name>
</gene>
<keyword evidence="4" id="KW-0808">Transferase</keyword>
<name>A0A0G1CNZ6_9BACT</name>
<feature type="transmembrane region" description="Helical" evidence="8">
    <location>
        <begin position="335"/>
        <end position="361"/>
    </location>
</feature>
<dbReference type="Pfam" id="PF13231">
    <property type="entry name" value="PMT_2"/>
    <property type="match status" value="1"/>
</dbReference>
<feature type="transmembrane region" description="Helical" evidence="8">
    <location>
        <begin position="282"/>
        <end position="299"/>
    </location>
</feature>
<evidence type="ECO:0000256" key="3">
    <source>
        <dbReference type="ARBA" id="ARBA00022676"/>
    </source>
</evidence>
<organism evidence="10 11">
    <name type="scientific">Candidatus Gottesmanbacteria bacterium GW2011_GWB1_43_11</name>
    <dbReference type="NCBI Taxonomy" id="1618446"/>
    <lineage>
        <taxon>Bacteria</taxon>
        <taxon>Candidatus Gottesmaniibacteriota</taxon>
    </lineage>
</organism>
<dbReference type="EMBL" id="LCFD01000002">
    <property type="protein sequence ID" value="KKS87485.1"/>
    <property type="molecule type" value="Genomic_DNA"/>
</dbReference>
<evidence type="ECO:0000256" key="2">
    <source>
        <dbReference type="ARBA" id="ARBA00022475"/>
    </source>
</evidence>
<evidence type="ECO:0000256" key="1">
    <source>
        <dbReference type="ARBA" id="ARBA00004651"/>
    </source>
</evidence>
<protein>
    <recommendedName>
        <fullName evidence="9">Glycosyltransferase RgtA/B/C/D-like domain-containing protein</fullName>
    </recommendedName>
</protein>
<dbReference type="PANTHER" id="PTHR33908:SF11">
    <property type="entry name" value="MEMBRANE PROTEIN"/>
    <property type="match status" value="1"/>
</dbReference>
<feature type="transmembrane region" description="Helical" evidence="8">
    <location>
        <begin position="173"/>
        <end position="198"/>
    </location>
</feature>
<keyword evidence="2" id="KW-1003">Cell membrane</keyword>
<sequence length="481" mass="54092">MFIKLRNLLHDKYLILSFLLGLLPASFLIHIIAKDFSGFYFLARSFLKYHDFAYQIITNYCDNPINSGLNSRAPLVPFLMAISMGVFGRNLLGILLPFFLARIFLLPFTFLAAKYFLPKRVAYLTSILIIFVPKLQTYSLGSPEADVFVALFYVLAIWLYQKSQKLTRAKFAIFIGVVLGLGALAKSTGFAVGLGFLLAVFLQNLPNLKKSGVKKNLLLAQISFGLVIGPYLFWTLTAHKQIYITTQHDRSLAYIPANLPALIYTIPLYLGINFSLGPKASLVSTILLSFLIVGIIVAIRKKNYELLLPTLLTLVLISTLATCVIGGNIPANYEAITILGFTMFPTVILFFIGVQTLLGLVSRKVVNKRISQILITCILLIIMFKFINNYFSAKYAMDFTGTEYYVSLPTVIKNRREIVEAEYKTENGLRIFTGPSIHTLIRREFAPYKFDSFSNVYKNLLLATTFLALGVYLWDVLKNKG</sequence>
<feature type="transmembrane region" description="Helical" evidence="8">
    <location>
        <begin position="218"/>
        <end position="239"/>
    </location>
</feature>
<dbReference type="PANTHER" id="PTHR33908">
    <property type="entry name" value="MANNOSYLTRANSFERASE YKCB-RELATED"/>
    <property type="match status" value="1"/>
</dbReference>
<evidence type="ECO:0000256" key="5">
    <source>
        <dbReference type="ARBA" id="ARBA00022692"/>
    </source>
</evidence>
<evidence type="ECO:0000259" key="9">
    <source>
        <dbReference type="Pfam" id="PF13231"/>
    </source>
</evidence>
<dbReference type="GO" id="GO:0005886">
    <property type="term" value="C:plasma membrane"/>
    <property type="evidence" value="ECO:0007669"/>
    <property type="project" value="UniProtKB-SubCell"/>
</dbReference>
<evidence type="ECO:0000256" key="4">
    <source>
        <dbReference type="ARBA" id="ARBA00022679"/>
    </source>
</evidence>
<dbReference type="InterPro" id="IPR050297">
    <property type="entry name" value="LipidA_mod_glycosyltrf_83"/>
</dbReference>
<feature type="transmembrane region" description="Helical" evidence="8">
    <location>
        <begin position="373"/>
        <end position="391"/>
    </location>
</feature>
<dbReference type="GO" id="GO:0016763">
    <property type="term" value="F:pentosyltransferase activity"/>
    <property type="evidence" value="ECO:0007669"/>
    <property type="project" value="TreeGrafter"/>
</dbReference>
<dbReference type="Proteomes" id="UP000034050">
    <property type="component" value="Unassembled WGS sequence"/>
</dbReference>
<dbReference type="STRING" id="1618446.UV61_C0002G0206"/>
<keyword evidence="6 8" id="KW-1133">Transmembrane helix</keyword>
<dbReference type="AlphaFoldDB" id="A0A0G1CNZ6"/>
<keyword evidence="3" id="KW-0328">Glycosyltransferase</keyword>